<proteinExistence type="predicted"/>
<dbReference type="AlphaFoldDB" id="A0A8I6XPE4"/>
<dbReference type="Gramene" id="HORVU.MOREX.r3.5HG0472790.1">
    <property type="protein sequence ID" value="HORVU.MOREX.r3.5HG0472790.1.CDS1"/>
    <property type="gene ID" value="HORVU.MOREX.r3.5HG0472790"/>
</dbReference>
<accession>A0A8I6XPE4</accession>
<evidence type="ECO:0000256" key="1">
    <source>
        <dbReference type="SAM" id="MobiDB-lite"/>
    </source>
</evidence>
<dbReference type="KEGG" id="hvg:123398173"/>
<feature type="compositionally biased region" description="Polar residues" evidence="1">
    <location>
        <begin position="1"/>
        <end position="12"/>
    </location>
</feature>
<evidence type="ECO:0000313" key="2">
    <source>
        <dbReference type="EnsemblPlants" id="HORVU.MOREX.r3.5HG0472790.1.CDS1"/>
    </source>
</evidence>
<dbReference type="GeneID" id="123398173"/>
<evidence type="ECO:0000313" key="3">
    <source>
        <dbReference type="Proteomes" id="UP000011116"/>
    </source>
</evidence>
<dbReference type="RefSeq" id="XP_044948605.1">
    <property type="nucleotide sequence ID" value="XM_045092670.1"/>
</dbReference>
<reference evidence="2" key="3">
    <citation type="submission" date="2022-01" db="UniProtKB">
        <authorList>
            <consortium name="EnsemblPlants"/>
        </authorList>
    </citation>
    <scope>IDENTIFICATION</scope>
    <source>
        <strain evidence="2">subsp. vulgare</strain>
    </source>
</reference>
<feature type="region of interest" description="Disordered" evidence="1">
    <location>
        <begin position="108"/>
        <end position="156"/>
    </location>
</feature>
<feature type="region of interest" description="Disordered" evidence="1">
    <location>
        <begin position="1"/>
        <end position="39"/>
    </location>
</feature>
<sequence>MPPRSSSAPKPTQQQQQQQQRGSQLGREADRAAMEGKRPPCAPTVAVLLVLLLFVLMADEADAQVFCRSQFNLANEACSLRTYPGTNPSVPPRRPVLLNASSSASGYELQAAGDEHSASGGHGGDHGGSEHGSGHGGSGHGGSHVGSRRHGHQHHVGGADPYDTACCRRLMGIDNACICQAMSFLPVFMSRVKHSIKLTPVPGCDISFECAGVY</sequence>
<protein>
    <submittedName>
        <fullName evidence="2">Uncharacterized protein</fullName>
    </submittedName>
</protein>
<name>A0A8I6XPE4_HORVV</name>
<dbReference type="Proteomes" id="UP000011116">
    <property type="component" value="Chromosome 5H"/>
</dbReference>
<feature type="compositionally biased region" description="Basic residues" evidence="1">
    <location>
        <begin position="146"/>
        <end position="155"/>
    </location>
</feature>
<reference evidence="2" key="2">
    <citation type="submission" date="2020-10" db="EMBL/GenBank/DDBJ databases">
        <authorList>
            <person name="Scholz U."/>
            <person name="Mascher M."/>
            <person name="Fiebig A."/>
        </authorList>
    </citation>
    <scope>NUCLEOTIDE SEQUENCE [LARGE SCALE GENOMIC DNA]</scope>
    <source>
        <strain evidence="2">cv. Morex</strain>
    </source>
</reference>
<dbReference type="OrthoDB" id="1930534at2759"/>
<feature type="compositionally biased region" description="Basic and acidic residues" evidence="1">
    <location>
        <begin position="113"/>
        <end position="133"/>
    </location>
</feature>
<feature type="compositionally biased region" description="Basic and acidic residues" evidence="1">
    <location>
        <begin position="27"/>
        <end position="38"/>
    </location>
</feature>
<keyword evidence="3" id="KW-1185">Reference proteome</keyword>
<reference evidence="3" key="1">
    <citation type="journal article" date="2012" name="Nature">
        <title>A physical, genetic and functional sequence assembly of the barley genome.</title>
        <authorList>
            <consortium name="The International Barley Genome Sequencing Consortium"/>
            <person name="Mayer K.F."/>
            <person name="Waugh R."/>
            <person name="Brown J.W."/>
            <person name="Schulman A."/>
            <person name="Langridge P."/>
            <person name="Platzer M."/>
            <person name="Fincher G.B."/>
            <person name="Muehlbauer G.J."/>
            <person name="Sato K."/>
            <person name="Close T.J."/>
            <person name="Wise R.P."/>
            <person name="Stein N."/>
        </authorList>
    </citation>
    <scope>NUCLEOTIDE SEQUENCE [LARGE SCALE GENOMIC DNA]</scope>
    <source>
        <strain evidence="3">cv. Morex</strain>
    </source>
</reference>
<feature type="compositionally biased region" description="Gly residues" evidence="1">
    <location>
        <begin position="134"/>
        <end position="144"/>
    </location>
</feature>
<organism evidence="2 3">
    <name type="scientific">Hordeum vulgare subsp. vulgare</name>
    <name type="common">Domesticated barley</name>
    <dbReference type="NCBI Taxonomy" id="112509"/>
    <lineage>
        <taxon>Eukaryota</taxon>
        <taxon>Viridiplantae</taxon>
        <taxon>Streptophyta</taxon>
        <taxon>Embryophyta</taxon>
        <taxon>Tracheophyta</taxon>
        <taxon>Spermatophyta</taxon>
        <taxon>Magnoliopsida</taxon>
        <taxon>Liliopsida</taxon>
        <taxon>Poales</taxon>
        <taxon>Poaceae</taxon>
        <taxon>BOP clade</taxon>
        <taxon>Pooideae</taxon>
        <taxon>Triticodae</taxon>
        <taxon>Triticeae</taxon>
        <taxon>Hordeinae</taxon>
        <taxon>Hordeum</taxon>
    </lineage>
</organism>
<dbReference type="EnsemblPlants" id="HORVU.MOREX.r3.5HG0472790.1">
    <property type="protein sequence ID" value="HORVU.MOREX.r3.5HG0472790.1.CDS1"/>
    <property type="gene ID" value="HORVU.MOREX.r3.5HG0472790"/>
</dbReference>
<dbReference type="PANTHER" id="PTHR34377:SF4">
    <property type="entry name" value="OS09G0309600 PROTEIN"/>
    <property type="match status" value="1"/>
</dbReference>
<gene>
    <name evidence="2" type="primary">LOC123398173</name>
</gene>
<dbReference type="PANTHER" id="PTHR34377">
    <property type="entry name" value="TETRATRICOPEPTIDE REPEAT (TPR)-LIKE SUPERFAMILY PROTEIN"/>
    <property type="match status" value="1"/>
</dbReference>
<dbReference type="Gramene" id="HORVU.MOREX.r2.5HG0391590.1">
    <property type="protein sequence ID" value="HORVU.MOREX.r2.5HG0391590.1.CDS.1"/>
    <property type="gene ID" value="HORVU.MOREX.r2.5HG0391590"/>
</dbReference>